<dbReference type="HOGENOM" id="CLU_190413_1_0_6"/>
<dbReference type="EMBL" id="ATGI01000030">
    <property type="protein sequence ID" value="EPF72113.1"/>
    <property type="molecule type" value="Genomic_DNA"/>
</dbReference>
<gene>
    <name evidence="1" type="ORF">F945_02163</name>
</gene>
<reference evidence="1 2" key="1">
    <citation type="submission" date="2013-06" db="EMBL/GenBank/DDBJ databases">
        <title>The Genome Sequence of Acinetobacter rudis CIP 110305.</title>
        <authorList>
            <consortium name="The Broad Institute Genome Sequencing Platform"/>
            <consortium name="The Broad Institute Genome Sequencing Center for Infectious Disease"/>
            <person name="Cerqueira G."/>
            <person name="Feldgarden M."/>
            <person name="Courvalin P."/>
            <person name="Perichon B."/>
            <person name="Grillot-Courvalin C."/>
            <person name="Clermont D."/>
            <person name="Rocha E."/>
            <person name="Yoon E.-J."/>
            <person name="Nemec A."/>
            <person name="Young S.K."/>
            <person name="Zeng Q."/>
            <person name="Gargeya S."/>
            <person name="Fitzgerald M."/>
            <person name="Abouelleil A."/>
            <person name="Alvarado L."/>
            <person name="Berlin A.M."/>
            <person name="Chapman S.B."/>
            <person name="Dewar J."/>
            <person name="Goldberg J."/>
            <person name="Griggs A."/>
            <person name="Gujja S."/>
            <person name="Hansen M."/>
            <person name="Howarth C."/>
            <person name="Imamovic A."/>
            <person name="Larimer J."/>
            <person name="McCowan C."/>
            <person name="Murphy C."/>
            <person name="Pearson M."/>
            <person name="Priest M."/>
            <person name="Roberts A."/>
            <person name="Saif S."/>
            <person name="Shea T."/>
            <person name="Sykes S."/>
            <person name="Wortman J."/>
            <person name="Nusbaum C."/>
            <person name="Birren B."/>
        </authorList>
    </citation>
    <scope>NUCLEOTIDE SEQUENCE [LARGE SCALE GENOMIC DNA]</scope>
    <source>
        <strain evidence="1 2">CIP 110305</strain>
    </source>
</reference>
<sequence length="79" mass="9478">MDICIGGSWNRFKILKNQLYDKKFFRVKIKGLNTVSIYQKRLATIKRVKYIFWVLADINDTEATKCIQSYLFKREKLLI</sequence>
<proteinExistence type="predicted"/>
<protein>
    <submittedName>
        <fullName evidence="1">Uncharacterized protein</fullName>
    </submittedName>
</protein>
<keyword evidence="2" id="KW-1185">Reference proteome</keyword>
<dbReference type="STRING" id="632955.GCA_000829675_00297"/>
<dbReference type="AlphaFoldDB" id="S3N0H7"/>
<comment type="caution">
    <text evidence="1">The sequence shown here is derived from an EMBL/GenBank/DDBJ whole genome shotgun (WGS) entry which is preliminary data.</text>
</comment>
<evidence type="ECO:0000313" key="1">
    <source>
        <dbReference type="EMBL" id="EPF72113.1"/>
    </source>
</evidence>
<dbReference type="OrthoDB" id="6694266at2"/>
<dbReference type="RefSeq" id="WP_016656569.1">
    <property type="nucleotide sequence ID" value="NZ_KE340353.1"/>
</dbReference>
<dbReference type="Proteomes" id="UP000014568">
    <property type="component" value="Unassembled WGS sequence"/>
</dbReference>
<accession>S3N0H7</accession>
<organism evidence="1 2">
    <name type="scientific">Acinetobacter rudis CIP 110305</name>
    <dbReference type="NCBI Taxonomy" id="421052"/>
    <lineage>
        <taxon>Bacteria</taxon>
        <taxon>Pseudomonadati</taxon>
        <taxon>Pseudomonadota</taxon>
        <taxon>Gammaproteobacteria</taxon>
        <taxon>Moraxellales</taxon>
        <taxon>Moraxellaceae</taxon>
        <taxon>Acinetobacter</taxon>
    </lineage>
</organism>
<evidence type="ECO:0000313" key="2">
    <source>
        <dbReference type="Proteomes" id="UP000014568"/>
    </source>
</evidence>
<dbReference type="eggNOG" id="ENOG50302WK">
    <property type="taxonomic scope" value="Bacteria"/>
</dbReference>
<name>S3N0H7_9GAMM</name>